<organism evidence="2 3">
    <name type="scientific">Nocardia aurantia</name>
    <dbReference type="NCBI Taxonomy" id="2585199"/>
    <lineage>
        <taxon>Bacteria</taxon>
        <taxon>Bacillati</taxon>
        <taxon>Actinomycetota</taxon>
        <taxon>Actinomycetes</taxon>
        <taxon>Mycobacteriales</taxon>
        <taxon>Nocardiaceae</taxon>
        <taxon>Nocardia</taxon>
    </lineage>
</organism>
<feature type="compositionally biased region" description="Gly residues" evidence="1">
    <location>
        <begin position="362"/>
        <end position="520"/>
    </location>
</feature>
<feature type="region of interest" description="Disordered" evidence="1">
    <location>
        <begin position="357"/>
        <end position="525"/>
    </location>
</feature>
<name>A0A7K0DH48_9NOCA</name>
<feature type="region of interest" description="Disordered" evidence="1">
    <location>
        <begin position="684"/>
        <end position="708"/>
    </location>
</feature>
<dbReference type="AlphaFoldDB" id="A0A7K0DH48"/>
<sequence>MSASGGITDTTQWPTLLSNANDGSLLFDASSAQACITACQTLLGTIESLLATVTSLHTPSKPLITYASDAYNTRNLHPPTLHTDNDTIGSATSFRHLLQNKWGELAQRLRQHKKIVTDMGDTFAAAAKAYETANQVNVDNFHLIDPANTTPITFDTNNPLTPNADNWPNEAASGPTGVNHNFHADPHAASVAGEAEPGSMFNLAQFYFMAMSIKQNNPTLALEATQWSQLATKWNTATDDFYNSTYNTLTDTASWSGEGSAAALTAVDNYYQSAQDLGTGMKSIYTAESYLTDLFANLYKTLPQWWSDVYWGHWGGCSGNDNNLSTVQNHWNTIYVPALPKIAAYIPTLADPNKDTAAGATGEYGTGNPGEGTGSTGNGSGSSGNGSGSGNNNGGNNGNGNNGNGNSGSGTGGYSGSGGGDTGSGGQTGAGTGGLGSSGDSGSGGGSQGTPTGGGGDSGLGSSGNSGSSGSGQTGSGSGTSGLGSSGNSGSGGGSQGTPSDGSGGTTGGGTTGGGAGAGASGTASGASGFGASGIGVSGASGASGAALDLLSLFGDILQMLSSSIPGLEQLASQLLQQLPSDLQQLGLAYQNGMLTFQQAMGAAATEVGDDIQQLSTSTDRASRRLAVELGLAPAEEDGAPVEFESRAEPVGPTGPEEPGHYFPRASAPIEPLQPVVHDHVVAGTPETPVTPVTPTQPARLTKLEEGN</sequence>
<comment type="caution">
    <text evidence="2">The sequence shown here is derived from an EMBL/GenBank/DDBJ whole genome shotgun (WGS) entry which is preliminary data.</text>
</comment>
<accession>A0A7K0DH48</accession>
<dbReference type="Proteomes" id="UP000431401">
    <property type="component" value="Unassembled WGS sequence"/>
</dbReference>
<gene>
    <name evidence="2" type="ORF">NRB56_05310</name>
</gene>
<dbReference type="OrthoDB" id="4571380at2"/>
<proteinExistence type="predicted"/>
<dbReference type="RefSeq" id="WP_153338821.1">
    <property type="nucleotide sequence ID" value="NZ_WEGI01000001.1"/>
</dbReference>
<evidence type="ECO:0000256" key="1">
    <source>
        <dbReference type="SAM" id="MobiDB-lite"/>
    </source>
</evidence>
<protein>
    <submittedName>
        <fullName evidence="2">Uncharacterized protein</fullName>
    </submittedName>
</protein>
<keyword evidence="3" id="KW-1185">Reference proteome</keyword>
<evidence type="ECO:0000313" key="3">
    <source>
        <dbReference type="Proteomes" id="UP000431401"/>
    </source>
</evidence>
<feature type="region of interest" description="Disordered" evidence="1">
    <location>
        <begin position="637"/>
        <end position="667"/>
    </location>
</feature>
<dbReference type="PRINTS" id="PR01228">
    <property type="entry name" value="EGGSHELL"/>
</dbReference>
<feature type="compositionally biased region" description="Low complexity" evidence="1">
    <location>
        <begin position="684"/>
        <end position="698"/>
    </location>
</feature>
<dbReference type="EMBL" id="WEGI01000001">
    <property type="protein sequence ID" value="MQY24977.1"/>
    <property type="molecule type" value="Genomic_DNA"/>
</dbReference>
<evidence type="ECO:0000313" key="2">
    <source>
        <dbReference type="EMBL" id="MQY24977.1"/>
    </source>
</evidence>
<reference evidence="2 3" key="1">
    <citation type="submission" date="2019-10" db="EMBL/GenBank/DDBJ databases">
        <title>Nocardia macrotermitis sp. nov. and Nocardia aurantia sp. nov., isolated from the gut of fungus growing-termite Macrotermes natalensis.</title>
        <authorList>
            <person name="Benndorf R."/>
            <person name="Schwitalla J."/>
            <person name="Martin K."/>
            <person name="De Beer W."/>
            <person name="Kaster A.-K."/>
            <person name="Vollmers J."/>
            <person name="Poulsen M."/>
            <person name="Beemelmanns C."/>
        </authorList>
    </citation>
    <scope>NUCLEOTIDE SEQUENCE [LARGE SCALE GENOMIC DNA]</scope>
    <source>
        <strain evidence="2 3">RB56</strain>
    </source>
</reference>